<evidence type="ECO:0000256" key="5">
    <source>
        <dbReference type="ARBA" id="ARBA00023242"/>
    </source>
</evidence>
<proteinExistence type="predicted"/>
<dbReference type="PANTHER" id="PTHR46481:SF10">
    <property type="entry name" value="ZINC FINGER BED DOMAIN-CONTAINING PROTEIN 39"/>
    <property type="match status" value="1"/>
</dbReference>
<dbReference type="AlphaFoldDB" id="A0A0C3AXW6"/>
<keyword evidence="4" id="KW-0862">Zinc</keyword>
<sequence length="189" mass="22037">ERLKKQWRSPIYSFFKPDPTIEYIANGCQKGVHCFLDKGDRRSTGNMCKHVKACWGEDVLQQVLQIKDHRMAHKAVKNYKKNGTITTAFEWKGKGKVKYSHLPLTKMEMRIEIVRWVAESVQPFEIVEDPGFQRLMKTGRPECYIPNPQTVSRDILSVFTQVRHRLAKKLQAYDGRLSFSTDAWTLPNH</sequence>
<keyword evidence="3" id="KW-0863">Zinc-finger</keyword>
<dbReference type="InterPro" id="IPR052035">
    <property type="entry name" value="ZnF_BED_domain_contain"/>
</dbReference>
<evidence type="ECO:0000256" key="1">
    <source>
        <dbReference type="ARBA" id="ARBA00004123"/>
    </source>
</evidence>
<evidence type="ECO:0000256" key="2">
    <source>
        <dbReference type="ARBA" id="ARBA00022723"/>
    </source>
</evidence>
<gene>
    <name evidence="6" type="ORF">SCLCIDRAFT_67735</name>
</gene>
<feature type="non-terminal residue" evidence="6">
    <location>
        <position position="189"/>
    </location>
</feature>
<keyword evidence="2" id="KW-0479">Metal-binding</keyword>
<accession>A0A0C3AXW6</accession>
<reference evidence="6 7" key="1">
    <citation type="submission" date="2014-04" db="EMBL/GenBank/DDBJ databases">
        <authorList>
            <consortium name="DOE Joint Genome Institute"/>
            <person name="Kuo A."/>
            <person name="Kohler A."/>
            <person name="Nagy L.G."/>
            <person name="Floudas D."/>
            <person name="Copeland A."/>
            <person name="Barry K.W."/>
            <person name="Cichocki N."/>
            <person name="Veneault-Fourrey C."/>
            <person name="LaButti K."/>
            <person name="Lindquist E.A."/>
            <person name="Lipzen A."/>
            <person name="Lundell T."/>
            <person name="Morin E."/>
            <person name="Murat C."/>
            <person name="Sun H."/>
            <person name="Tunlid A."/>
            <person name="Henrissat B."/>
            <person name="Grigoriev I.V."/>
            <person name="Hibbett D.S."/>
            <person name="Martin F."/>
            <person name="Nordberg H.P."/>
            <person name="Cantor M.N."/>
            <person name="Hua S.X."/>
        </authorList>
    </citation>
    <scope>NUCLEOTIDE SEQUENCE [LARGE SCALE GENOMIC DNA]</scope>
    <source>
        <strain evidence="6 7">Foug A</strain>
    </source>
</reference>
<dbReference type="InParanoid" id="A0A0C3AXW6"/>
<organism evidence="6 7">
    <name type="scientific">Scleroderma citrinum Foug A</name>
    <dbReference type="NCBI Taxonomy" id="1036808"/>
    <lineage>
        <taxon>Eukaryota</taxon>
        <taxon>Fungi</taxon>
        <taxon>Dikarya</taxon>
        <taxon>Basidiomycota</taxon>
        <taxon>Agaricomycotina</taxon>
        <taxon>Agaricomycetes</taxon>
        <taxon>Agaricomycetidae</taxon>
        <taxon>Boletales</taxon>
        <taxon>Sclerodermatineae</taxon>
        <taxon>Sclerodermataceae</taxon>
        <taxon>Scleroderma</taxon>
    </lineage>
</organism>
<dbReference type="SUPFAM" id="SSF140996">
    <property type="entry name" value="Hermes dimerisation domain"/>
    <property type="match status" value="1"/>
</dbReference>
<evidence type="ECO:0000313" key="6">
    <source>
        <dbReference type="EMBL" id="KIM69827.1"/>
    </source>
</evidence>
<feature type="non-terminal residue" evidence="6">
    <location>
        <position position="1"/>
    </location>
</feature>
<dbReference type="OrthoDB" id="2677917at2759"/>
<dbReference type="PANTHER" id="PTHR46481">
    <property type="entry name" value="ZINC FINGER BED DOMAIN-CONTAINING PROTEIN 4"/>
    <property type="match status" value="1"/>
</dbReference>
<keyword evidence="7" id="KW-1185">Reference proteome</keyword>
<keyword evidence="5" id="KW-0539">Nucleus</keyword>
<comment type="subcellular location">
    <subcellularLocation>
        <location evidence="1">Nucleus</location>
    </subcellularLocation>
</comment>
<dbReference type="GO" id="GO:0005634">
    <property type="term" value="C:nucleus"/>
    <property type="evidence" value="ECO:0007669"/>
    <property type="project" value="UniProtKB-SubCell"/>
</dbReference>
<name>A0A0C3AXW6_9AGAM</name>
<dbReference type="STRING" id="1036808.A0A0C3AXW6"/>
<dbReference type="HOGENOM" id="CLU_087375_0_0_1"/>
<reference evidence="7" key="2">
    <citation type="submission" date="2015-01" db="EMBL/GenBank/DDBJ databases">
        <title>Evolutionary Origins and Diversification of the Mycorrhizal Mutualists.</title>
        <authorList>
            <consortium name="DOE Joint Genome Institute"/>
            <consortium name="Mycorrhizal Genomics Consortium"/>
            <person name="Kohler A."/>
            <person name="Kuo A."/>
            <person name="Nagy L.G."/>
            <person name="Floudas D."/>
            <person name="Copeland A."/>
            <person name="Barry K.W."/>
            <person name="Cichocki N."/>
            <person name="Veneault-Fourrey C."/>
            <person name="LaButti K."/>
            <person name="Lindquist E.A."/>
            <person name="Lipzen A."/>
            <person name="Lundell T."/>
            <person name="Morin E."/>
            <person name="Murat C."/>
            <person name="Riley R."/>
            <person name="Ohm R."/>
            <person name="Sun H."/>
            <person name="Tunlid A."/>
            <person name="Henrissat B."/>
            <person name="Grigoriev I.V."/>
            <person name="Hibbett D.S."/>
            <person name="Martin F."/>
        </authorList>
    </citation>
    <scope>NUCLEOTIDE SEQUENCE [LARGE SCALE GENOMIC DNA]</scope>
    <source>
        <strain evidence="7">Foug A</strain>
    </source>
</reference>
<dbReference type="GO" id="GO:0008270">
    <property type="term" value="F:zinc ion binding"/>
    <property type="evidence" value="ECO:0007669"/>
    <property type="project" value="UniProtKB-KW"/>
</dbReference>
<dbReference type="EMBL" id="KN822006">
    <property type="protein sequence ID" value="KIM69827.1"/>
    <property type="molecule type" value="Genomic_DNA"/>
</dbReference>
<evidence type="ECO:0000256" key="4">
    <source>
        <dbReference type="ARBA" id="ARBA00022833"/>
    </source>
</evidence>
<evidence type="ECO:0000313" key="7">
    <source>
        <dbReference type="Proteomes" id="UP000053989"/>
    </source>
</evidence>
<dbReference type="Proteomes" id="UP000053989">
    <property type="component" value="Unassembled WGS sequence"/>
</dbReference>
<evidence type="ECO:0000256" key="3">
    <source>
        <dbReference type="ARBA" id="ARBA00022771"/>
    </source>
</evidence>
<protein>
    <submittedName>
        <fullName evidence="6">Uncharacterized protein</fullName>
    </submittedName>
</protein>